<name>A0A5B8L245_9HYPH</name>
<dbReference type="Proteomes" id="UP000321389">
    <property type="component" value="Chromosome"/>
</dbReference>
<sequence length="80" mass="8128">MKTILVSATALLAAIGAAYAIDAEGVVQSVDEGARMVILEDGTTLKAADDVSLDGVAAGTRVKLTFDEATSTITALEKAM</sequence>
<keyword evidence="3" id="KW-1185">Reference proteome</keyword>
<gene>
    <name evidence="2" type="ORF">FQ775_17420</name>
</gene>
<dbReference type="Pfam" id="PF07076">
    <property type="entry name" value="DUF1344"/>
    <property type="match status" value="1"/>
</dbReference>
<proteinExistence type="predicted"/>
<protein>
    <submittedName>
        <fullName evidence="2">Copper-binding protein</fullName>
    </submittedName>
</protein>
<evidence type="ECO:0000313" key="2">
    <source>
        <dbReference type="EMBL" id="QDZ02016.1"/>
    </source>
</evidence>
<evidence type="ECO:0000313" key="3">
    <source>
        <dbReference type="Proteomes" id="UP000321389"/>
    </source>
</evidence>
<dbReference type="AlphaFoldDB" id="A0A5B8L245"/>
<dbReference type="EMBL" id="CP042301">
    <property type="protein sequence ID" value="QDZ02016.1"/>
    <property type="molecule type" value="Genomic_DNA"/>
</dbReference>
<dbReference type="KEGG" id="niy:FQ775_17420"/>
<dbReference type="RefSeq" id="WP_146300657.1">
    <property type="nucleotide sequence ID" value="NZ_CP042301.2"/>
</dbReference>
<organism evidence="2 3">
    <name type="scientific">Nitratireductor mangrovi</name>
    <dbReference type="NCBI Taxonomy" id="2599600"/>
    <lineage>
        <taxon>Bacteria</taxon>
        <taxon>Pseudomonadati</taxon>
        <taxon>Pseudomonadota</taxon>
        <taxon>Alphaproteobacteria</taxon>
        <taxon>Hyphomicrobiales</taxon>
        <taxon>Phyllobacteriaceae</taxon>
        <taxon>Nitratireductor</taxon>
    </lineage>
</organism>
<feature type="signal peptide" evidence="1">
    <location>
        <begin position="1"/>
        <end position="20"/>
    </location>
</feature>
<reference evidence="2" key="1">
    <citation type="submission" date="2020-04" db="EMBL/GenBank/DDBJ databases">
        <title>Nitratireductor sp. nov. isolated from mangrove soil.</title>
        <authorList>
            <person name="Ye Y."/>
        </authorList>
    </citation>
    <scope>NUCLEOTIDE SEQUENCE</scope>
    <source>
        <strain evidence="2">SY7</strain>
    </source>
</reference>
<keyword evidence="1" id="KW-0732">Signal</keyword>
<dbReference type="InterPro" id="IPR009780">
    <property type="entry name" value="DUF1344"/>
</dbReference>
<evidence type="ECO:0000256" key="1">
    <source>
        <dbReference type="SAM" id="SignalP"/>
    </source>
</evidence>
<accession>A0A5B8L245</accession>
<feature type="chain" id="PRO_5022740220" evidence="1">
    <location>
        <begin position="21"/>
        <end position="80"/>
    </location>
</feature>